<gene>
    <name evidence="1" type="ORF">TNIN_228771</name>
</gene>
<sequence>MCRLDSINTRANSKRQQIVQGMKLTTLGPLPRLRQDFIHCACAVGKYVQRKILATMARGRFKQQCSVEGIDNNGQRKGLATMISRRFWQLCSEEGIDNNGQRKIKTTMISGRNFVYRRPGST</sequence>
<accession>A0A8X6XQ86</accession>
<comment type="caution">
    <text evidence="1">The sequence shown here is derived from an EMBL/GenBank/DDBJ whole genome shotgun (WGS) entry which is preliminary data.</text>
</comment>
<protein>
    <submittedName>
        <fullName evidence="1">Uncharacterized protein</fullName>
    </submittedName>
</protein>
<dbReference type="AlphaFoldDB" id="A0A8X6XQ86"/>
<keyword evidence="2" id="KW-1185">Reference proteome</keyword>
<evidence type="ECO:0000313" key="2">
    <source>
        <dbReference type="Proteomes" id="UP000886998"/>
    </source>
</evidence>
<evidence type="ECO:0000313" key="1">
    <source>
        <dbReference type="EMBL" id="GFY57268.1"/>
    </source>
</evidence>
<organism evidence="1 2">
    <name type="scientific">Trichonephila inaurata madagascariensis</name>
    <dbReference type="NCBI Taxonomy" id="2747483"/>
    <lineage>
        <taxon>Eukaryota</taxon>
        <taxon>Metazoa</taxon>
        <taxon>Ecdysozoa</taxon>
        <taxon>Arthropoda</taxon>
        <taxon>Chelicerata</taxon>
        <taxon>Arachnida</taxon>
        <taxon>Araneae</taxon>
        <taxon>Araneomorphae</taxon>
        <taxon>Entelegynae</taxon>
        <taxon>Araneoidea</taxon>
        <taxon>Nephilidae</taxon>
        <taxon>Trichonephila</taxon>
        <taxon>Trichonephila inaurata</taxon>
    </lineage>
</organism>
<dbReference type="EMBL" id="BMAV01011407">
    <property type="protein sequence ID" value="GFY57268.1"/>
    <property type="molecule type" value="Genomic_DNA"/>
</dbReference>
<dbReference type="Proteomes" id="UP000886998">
    <property type="component" value="Unassembled WGS sequence"/>
</dbReference>
<proteinExistence type="predicted"/>
<reference evidence="1" key="1">
    <citation type="submission" date="2020-08" db="EMBL/GenBank/DDBJ databases">
        <title>Multicomponent nature underlies the extraordinary mechanical properties of spider dragline silk.</title>
        <authorList>
            <person name="Kono N."/>
            <person name="Nakamura H."/>
            <person name="Mori M."/>
            <person name="Yoshida Y."/>
            <person name="Ohtoshi R."/>
            <person name="Malay A.D."/>
            <person name="Moran D.A.P."/>
            <person name="Tomita M."/>
            <person name="Numata K."/>
            <person name="Arakawa K."/>
        </authorList>
    </citation>
    <scope>NUCLEOTIDE SEQUENCE</scope>
</reference>
<dbReference type="OrthoDB" id="10514405at2759"/>
<name>A0A8X6XQ86_9ARAC</name>